<dbReference type="PANTHER" id="PTHR24321:SF8">
    <property type="entry name" value="ESTRADIOL 17-BETA-DEHYDROGENASE 8-RELATED"/>
    <property type="match status" value="1"/>
</dbReference>
<organism evidence="3">
    <name type="scientific">Sphingomonas sp. NS2</name>
    <dbReference type="NCBI Taxonomy" id="908605"/>
    <lineage>
        <taxon>Bacteria</taxon>
        <taxon>Pseudomonadati</taxon>
        <taxon>Pseudomonadota</taxon>
        <taxon>Alphaproteobacteria</taxon>
        <taxon>Sphingomonadales</taxon>
        <taxon>Sphingomonadaceae</taxon>
        <taxon>Sphingomonas</taxon>
    </lineage>
</organism>
<reference evidence="3" key="1">
    <citation type="submission" date="2014-06" db="EMBL/GenBank/DDBJ databases">
        <title>Molecular and ecological studies on carbamate pesticide degrading bacteria isolated from agricultural soils.</title>
        <authorList>
            <person name="Kim D.-U."/>
            <person name="Ka J.-O."/>
        </authorList>
    </citation>
    <scope>NUCLEOTIDE SEQUENCE</scope>
    <source>
        <strain evidence="3">NS2</strain>
        <plasmid evidence="3">201</plasmid>
    </source>
</reference>
<evidence type="ECO:0000313" key="3">
    <source>
        <dbReference type="EMBL" id="AJW29370.1"/>
    </source>
</evidence>
<keyword evidence="3" id="KW-0614">Plasmid</keyword>
<dbReference type="EMBL" id="KM017070">
    <property type="protein sequence ID" value="AJW29370.1"/>
    <property type="molecule type" value="Genomic_DNA"/>
</dbReference>
<geneLocation type="plasmid" evidence="3">
    <name>201</name>
</geneLocation>
<dbReference type="InterPro" id="IPR002347">
    <property type="entry name" value="SDR_fam"/>
</dbReference>
<sequence length="255" mass="26663">MNKMDWSGRVALITGAGSGIGRSAAQEFAALGAKVAVLDRDERAGSETLEAILRAGGEAIFLLTDVTNEDSVAASVGETVSRFGRLDAAYNNAGISPDTGTTVDCTRELWDQIFAVNVTGVWLCMKHEIQAMLKTSGGAIMNTGSVSSLRAAPQLPAYVASKHALIGLTKVTALEYAKQNIRVNIVCPGVIETPMLAKKAAEGFFSIDQYVQSSVPMSRAGRPDEIASAVIWACSEAASYLTGATLSVDGGMVIA</sequence>
<dbReference type="SUPFAM" id="SSF51735">
    <property type="entry name" value="NAD(P)-binding Rossmann-fold domains"/>
    <property type="match status" value="1"/>
</dbReference>
<dbReference type="CDD" id="cd05233">
    <property type="entry name" value="SDR_c"/>
    <property type="match status" value="1"/>
</dbReference>
<dbReference type="EC" id="1.1.1.100" evidence="3"/>
<dbReference type="FunFam" id="3.40.50.720:FF:000084">
    <property type="entry name" value="Short-chain dehydrogenase reductase"/>
    <property type="match status" value="1"/>
</dbReference>
<dbReference type="AlphaFoldDB" id="A0A0D4ZZA2"/>
<dbReference type="InterPro" id="IPR020904">
    <property type="entry name" value="Sc_DH/Rdtase_CS"/>
</dbReference>
<dbReference type="NCBIfam" id="NF005559">
    <property type="entry name" value="PRK07231.1"/>
    <property type="match status" value="1"/>
</dbReference>
<dbReference type="PRINTS" id="PR00081">
    <property type="entry name" value="GDHRDH"/>
</dbReference>
<keyword evidence="2 3" id="KW-0560">Oxidoreductase</keyword>
<evidence type="ECO:0000256" key="1">
    <source>
        <dbReference type="ARBA" id="ARBA00006484"/>
    </source>
</evidence>
<dbReference type="Gene3D" id="3.40.50.720">
    <property type="entry name" value="NAD(P)-binding Rossmann-like Domain"/>
    <property type="match status" value="1"/>
</dbReference>
<gene>
    <name evidence="3" type="ORF">plasmid201_182</name>
</gene>
<dbReference type="InterPro" id="IPR036291">
    <property type="entry name" value="NAD(P)-bd_dom_sf"/>
</dbReference>
<comment type="similarity">
    <text evidence="1">Belongs to the short-chain dehydrogenases/reductases (SDR) family.</text>
</comment>
<accession>A0A0D4ZZA2</accession>
<protein>
    <submittedName>
        <fullName evidence="3">3-oxoacyl-[acyl-carrier protein] reductase</fullName>
        <ecNumber evidence="3">1.1.1.100</ecNumber>
    </submittedName>
</protein>
<dbReference type="Pfam" id="PF13561">
    <property type="entry name" value="adh_short_C2"/>
    <property type="match status" value="1"/>
</dbReference>
<dbReference type="PANTHER" id="PTHR24321">
    <property type="entry name" value="DEHYDROGENASES, SHORT CHAIN"/>
    <property type="match status" value="1"/>
</dbReference>
<name>A0A0D4ZZA2_9SPHN</name>
<dbReference type="GO" id="GO:0004316">
    <property type="term" value="F:3-oxoacyl-[acyl-carrier-protein] reductase (NADPH) activity"/>
    <property type="evidence" value="ECO:0007669"/>
    <property type="project" value="UniProtKB-EC"/>
</dbReference>
<dbReference type="PRINTS" id="PR00080">
    <property type="entry name" value="SDRFAMILY"/>
</dbReference>
<proteinExistence type="inferred from homology"/>
<dbReference type="PROSITE" id="PS00061">
    <property type="entry name" value="ADH_SHORT"/>
    <property type="match status" value="1"/>
</dbReference>
<evidence type="ECO:0000256" key="2">
    <source>
        <dbReference type="ARBA" id="ARBA00023002"/>
    </source>
</evidence>